<evidence type="ECO:0000259" key="5">
    <source>
        <dbReference type="PROSITE" id="PS50102"/>
    </source>
</evidence>
<dbReference type="Proteomes" id="UP000653305">
    <property type="component" value="Unassembled WGS sequence"/>
</dbReference>
<evidence type="ECO:0000256" key="4">
    <source>
        <dbReference type="SAM" id="MobiDB-lite"/>
    </source>
</evidence>
<comment type="caution">
    <text evidence="6">The sequence shown here is derived from an EMBL/GenBank/DDBJ whole genome shotgun (WGS) entry which is preliminary data.</text>
</comment>
<keyword evidence="3" id="KW-0175">Coiled coil</keyword>
<dbReference type="GO" id="GO:0003723">
    <property type="term" value="F:RNA binding"/>
    <property type="evidence" value="ECO:0007669"/>
    <property type="project" value="UniProtKB-UniRule"/>
</dbReference>
<dbReference type="InterPro" id="IPR012677">
    <property type="entry name" value="Nucleotide-bd_a/b_plait_sf"/>
</dbReference>
<evidence type="ECO:0000313" key="7">
    <source>
        <dbReference type="Proteomes" id="UP000653305"/>
    </source>
</evidence>
<dbReference type="SUPFAM" id="SSF54928">
    <property type="entry name" value="RNA-binding domain, RBD"/>
    <property type="match status" value="1"/>
</dbReference>
<dbReference type="SMART" id="SM00360">
    <property type="entry name" value="RRM"/>
    <property type="match status" value="2"/>
</dbReference>
<feature type="domain" description="RRM" evidence="5">
    <location>
        <begin position="351"/>
        <end position="469"/>
    </location>
</feature>
<accession>A0A830C3D7</accession>
<feature type="region of interest" description="Disordered" evidence="4">
    <location>
        <begin position="1"/>
        <end position="122"/>
    </location>
</feature>
<feature type="compositionally biased region" description="Polar residues" evidence="4">
    <location>
        <begin position="56"/>
        <end position="66"/>
    </location>
</feature>
<gene>
    <name evidence="6" type="ORF">PHJA_001132300</name>
</gene>
<sequence length="848" mass="93810">MSPKPAAATATSRWGRTFPNTARKSIPNSNPTTPTNPPPPSPTTAVTPPTSTASPQSQYIHTSNAETTLPKPPHTTTVPHPRSLPKTLDSNLGLVNSDLGNKYEESGKSIEPEPGAKQSGPEKIIHVETLSVVGSGDGNKNTANLSFVPSHLEHEGSVKPVMGPEIGADGVAGPGNVKKMKKKKIVKKVVRVVKKVIKKRVPKKVLVHDSENQGLMVKAEEGEVTEISSFDNNEIEKSNSVDELIDEPSIVNEANVISKITDDITENLNLVNDDVIEKSNEIMEKANITNDVDRKLELVNSVGLSEPVNGETSKLDFGASEQIVKTGNDEIPCVPDSMEIVNHITENVMEMDIFVGGLDRKKTKGDDIKKVFEEVGVVVEICGKQCNVAPVGKILLGNFDKNWKTEYVVTLLERAGIEKIVKVTRKKKKSSLAFLEFETGEDAQIAFNKLRKKDSFGKNAMVEVEWAEPDEEDNLNVKSVYAEYLPSSWDEEKVREYFKRFGEIENVVLATDISTSGRKDSAYIHYTNRDAALRCIELVGKKRSGDHNQKVMIAVSLANLNPTSKPMECTPDRTCKQPPIAKSETIQNTVWSRLGTRNTEQRLSISEISAEQHDRLSHIPLKRPASSSDEAMAKLAVIISRSQRGFANPELTNELNSLKKDNAKLRSEVEKSQAVVRRLMDVADTFRTRAKSQEGEIKNLENENATLRAEMDKLQEERTKRIDEARAEGVRAGHQGFPESKDGLALIQSVREITKRAFLRSEEFWTVFVKGAMFYYSYALDEAEKWASSKGFNEKLEREGPLGEAPDPPCHEFCKEDSRVNSLEPEAFAAHILLQVTRVGGLDAIQAT</sequence>
<dbReference type="InterPro" id="IPR000504">
    <property type="entry name" value="RRM_dom"/>
</dbReference>
<keyword evidence="1 2" id="KW-0694">RNA-binding</keyword>
<evidence type="ECO:0000313" key="6">
    <source>
        <dbReference type="EMBL" id="GFP89885.1"/>
    </source>
</evidence>
<dbReference type="AlphaFoldDB" id="A0A830C3D7"/>
<keyword evidence="7" id="KW-1185">Reference proteome</keyword>
<dbReference type="Pfam" id="PF00076">
    <property type="entry name" value="RRM_1"/>
    <property type="match status" value="2"/>
</dbReference>
<feature type="compositionally biased region" description="Low complexity" evidence="4">
    <location>
        <begin position="43"/>
        <end position="55"/>
    </location>
</feature>
<organism evidence="6 7">
    <name type="scientific">Phtheirospermum japonicum</name>
    <dbReference type="NCBI Taxonomy" id="374723"/>
    <lineage>
        <taxon>Eukaryota</taxon>
        <taxon>Viridiplantae</taxon>
        <taxon>Streptophyta</taxon>
        <taxon>Embryophyta</taxon>
        <taxon>Tracheophyta</taxon>
        <taxon>Spermatophyta</taxon>
        <taxon>Magnoliopsida</taxon>
        <taxon>eudicotyledons</taxon>
        <taxon>Gunneridae</taxon>
        <taxon>Pentapetalae</taxon>
        <taxon>asterids</taxon>
        <taxon>lamiids</taxon>
        <taxon>Lamiales</taxon>
        <taxon>Orobanchaceae</taxon>
        <taxon>Orobanchaceae incertae sedis</taxon>
        <taxon>Phtheirospermum</taxon>
    </lineage>
</organism>
<dbReference type="PANTHER" id="PTHR21245">
    <property type="entry name" value="HETEROGENEOUS NUCLEAR RIBONUCLEOPROTEIN"/>
    <property type="match status" value="1"/>
</dbReference>
<dbReference type="EMBL" id="BMAC01000203">
    <property type="protein sequence ID" value="GFP89885.1"/>
    <property type="molecule type" value="Genomic_DNA"/>
</dbReference>
<feature type="compositionally biased region" description="Polar residues" evidence="4">
    <location>
        <begin position="9"/>
        <end position="23"/>
    </location>
</feature>
<dbReference type="InterPro" id="IPR035979">
    <property type="entry name" value="RBD_domain_sf"/>
</dbReference>
<dbReference type="CDD" id="cd00590">
    <property type="entry name" value="RRM_SF"/>
    <property type="match status" value="1"/>
</dbReference>
<dbReference type="PROSITE" id="PS50102">
    <property type="entry name" value="RRM"/>
    <property type="match status" value="2"/>
</dbReference>
<feature type="domain" description="RRM" evidence="5">
    <location>
        <begin position="478"/>
        <end position="558"/>
    </location>
</feature>
<feature type="coiled-coil region" evidence="3">
    <location>
        <begin position="648"/>
        <end position="724"/>
    </location>
</feature>
<feature type="compositionally biased region" description="Basic and acidic residues" evidence="4">
    <location>
        <begin position="101"/>
        <end position="111"/>
    </location>
</feature>
<name>A0A830C3D7_9LAMI</name>
<dbReference type="Gene3D" id="3.30.70.330">
    <property type="match status" value="2"/>
</dbReference>
<evidence type="ECO:0000256" key="3">
    <source>
        <dbReference type="SAM" id="Coils"/>
    </source>
</evidence>
<proteinExistence type="predicted"/>
<dbReference type="Gene3D" id="1.10.287.1490">
    <property type="match status" value="1"/>
</dbReference>
<reference evidence="6" key="1">
    <citation type="submission" date="2020-07" db="EMBL/GenBank/DDBJ databases">
        <title>Ethylene signaling mediates host invasion by parasitic plants.</title>
        <authorList>
            <person name="Yoshida S."/>
        </authorList>
    </citation>
    <scope>NUCLEOTIDE SEQUENCE</scope>
    <source>
        <strain evidence="6">Okayama</strain>
    </source>
</reference>
<evidence type="ECO:0000256" key="1">
    <source>
        <dbReference type="ARBA" id="ARBA00022884"/>
    </source>
</evidence>
<dbReference type="OrthoDB" id="3800936at2759"/>
<protein>
    <recommendedName>
        <fullName evidence="5">RRM domain-containing protein</fullName>
    </recommendedName>
</protein>
<evidence type="ECO:0000256" key="2">
    <source>
        <dbReference type="PROSITE-ProRule" id="PRU00176"/>
    </source>
</evidence>